<dbReference type="Proteomes" id="UP001623348">
    <property type="component" value="Unassembled WGS sequence"/>
</dbReference>
<name>A0ABC9WS70_GRUJA</name>
<gene>
    <name evidence="1" type="ORF">GRJ2_001278400</name>
</gene>
<protein>
    <submittedName>
        <fullName evidence="1">Uncharacterized protein</fullName>
    </submittedName>
</protein>
<evidence type="ECO:0000313" key="1">
    <source>
        <dbReference type="EMBL" id="GAB0188131.1"/>
    </source>
</evidence>
<evidence type="ECO:0000313" key="2">
    <source>
        <dbReference type="Proteomes" id="UP001623348"/>
    </source>
</evidence>
<proteinExistence type="predicted"/>
<dbReference type="EMBL" id="BAAFJT010000004">
    <property type="protein sequence ID" value="GAB0188131.1"/>
    <property type="molecule type" value="Genomic_DNA"/>
</dbReference>
<organism evidence="1 2">
    <name type="scientific">Grus japonensis</name>
    <name type="common">Japanese crane</name>
    <name type="synonym">Red-crowned crane</name>
    <dbReference type="NCBI Taxonomy" id="30415"/>
    <lineage>
        <taxon>Eukaryota</taxon>
        <taxon>Metazoa</taxon>
        <taxon>Chordata</taxon>
        <taxon>Craniata</taxon>
        <taxon>Vertebrata</taxon>
        <taxon>Euteleostomi</taxon>
        <taxon>Archelosauria</taxon>
        <taxon>Archosauria</taxon>
        <taxon>Dinosauria</taxon>
        <taxon>Saurischia</taxon>
        <taxon>Theropoda</taxon>
        <taxon>Coelurosauria</taxon>
        <taxon>Aves</taxon>
        <taxon>Neognathae</taxon>
        <taxon>Neoaves</taxon>
        <taxon>Gruiformes</taxon>
        <taxon>Gruidae</taxon>
        <taxon>Grus</taxon>
    </lineage>
</organism>
<accession>A0ABC9WS70</accession>
<comment type="caution">
    <text evidence="1">The sequence shown here is derived from an EMBL/GenBank/DDBJ whole genome shotgun (WGS) entry which is preliminary data.</text>
</comment>
<sequence>MDKAGKGMKIRAQMPSLGLQPRLSSNCHAASWELCDSSPILLHRLNFQYLSVYVRASCHVFMSPNHSNQPPIPLVCLYDEVQDFLTAVTDNVAKVHSQQIPHSHQHETFLPTVDIHSDQPTGTSTIAEEALGCGGAVGSKSNV</sequence>
<reference evidence="1 2" key="1">
    <citation type="submission" date="2024-06" db="EMBL/GenBank/DDBJ databases">
        <title>The draft genome of Grus japonensis, version 3.</title>
        <authorList>
            <person name="Nabeshima K."/>
            <person name="Suzuki S."/>
            <person name="Onuma M."/>
        </authorList>
    </citation>
    <scope>NUCLEOTIDE SEQUENCE [LARGE SCALE GENOMIC DNA]</scope>
    <source>
        <strain evidence="1 2">451A</strain>
    </source>
</reference>
<dbReference type="AlphaFoldDB" id="A0ABC9WS70"/>
<keyword evidence="2" id="KW-1185">Reference proteome</keyword>